<evidence type="ECO:0000256" key="1">
    <source>
        <dbReference type="SAM" id="MobiDB-lite"/>
    </source>
</evidence>
<reference evidence="2" key="2">
    <citation type="submission" date="2025-08" db="UniProtKB">
        <authorList>
            <consortium name="Ensembl"/>
        </authorList>
    </citation>
    <scope>IDENTIFICATION</scope>
</reference>
<reference evidence="2" key="3">
    <citation type="submission" date="2025-09" db="UniProtKB">
        <authorList>
            <consortium name="Ensembl"/>
        </authorList>
    </citation>
    <scope>IDENTIFICATION</scope>
</reference>
<dbReference type="HOGENOM" id="CLU_1408298_0_0_1"/>
<sequence length="193" mass="22098">MSQFILKAKSRRKTRPTSSGRRHNPQSNKAFHLLRIYNEPVCDVTTTTSGKSASKYDIIKCNARYQPTPISTSGSAFKIPEFLPKMSERFRTSPKPAAHILPHETSNADVTILLPACQDKEVNFMTSQAWKMNPRKRKFFPLSTNHNWSNPQGCHVQTKETMATTTMMSYKPLLPLRRKREKFSRILNSSIVL</sequence>
<keyword evidence="3" id="KW-1185">Reference proteome</keyword>
<accession>H2YMI5</accession>
<dbReference type="AlphaFoldDB" id="H2YMI5"/>
<organism evidence="2 3">
    <name type="scientific">Ciona savignyi</name>
    <name type="common">Pacific transparent sea squirt</name>
    <dbReference type="NCBI Taxonomy" id="51511"/>
    <lineage>
        <taxon>Eukaryota</taxon>
        <taxon>Metazoa</taxon>
        <taxon>Chordata</taxon>
        <taxon>Tunicata</taxon>
        <taxon>Ascidiacea</taxon>
        <taxon>Phlebobranchia</taxon>
        <taxon>Cionidae</taxon>
        <taxon>Ciona</taxon>
    </lineage>
</organism>
<evidence type="ECO:0000313" key="2">
    <source>
        <dbReference type="Ensembl" id="ENSCSAVP00000006537.1"/>
    </source>
</evidence>
<proteinExistence type="predicted"/>
<feature type="region of interest" description="Disordered" evidence="1">
    <location>
        <begin position="1"/>
        <end position="29"/>
    </location>
</feature>
<feature type="compositionally biased region" description="Basic residues" evidence="1">
    <location>
        <begin position="8"/>
        <end position="24"/>
    </location>
</feature>
<dbReference type="InParanoid" id="H2YMI5"/>
<dbReference type="Ensembl" id="ENSCSAVT00000006620.1">
    <property type="protein sequence ID" value="ENSCSAVP00000006537.1"/>
    <property type="gene ID" value="ENSCSAVG00000003913.1"/>
</dbReference>
<protein>
    <submittedName>
        <fullName evidence="2">Uncharacterized protein</fullName>
    </submittedName>
</protein>
<evidence type="ECO:0000313" key="3">
    <source>
        <dbReference type="Proteomes" id="UP000007875"/>
    </source>
</evidence>
<name>H2YMI5_CIOSA</name>
<reference evidence="3" key="1">
    <citation type="submission" date="2003-08" db="EMBL/GenBank/DDBJ databases">
        <authorList>
            <person name="Birren B."/>
            <person name="Nusbaum C."/>
            <person name="Abebe A."/>
            <person name="Abouelleil A."/>
            <person name="Adekoya E."/>
            <person name="Ait-zahra M."/>
            <person name="Allen N."/>
            <person name="Allen T."/>
            <person name="An P."/>
            <person name="Anderson M."/>
            <person name="Anderson S."/>
            <person name="Arachchi H."/>
            <person name="Armbruster J."/>
            <person name="Bachantsang P."/>
            <person name="Baldwin J."/>
            <person name="Barry A."/>
            <person name="Bayul T."/>
            <person name="Blitshsteyn B."/>
            <person name="Bloom T."/>
            <person name="Blye J."/>
            <person name="Boguslavskiy L."/>
            <person name="Borowsky M."/>
            <person name="Boukhgalter B."/>
            <person name="Brunache A."/>
            <person name="Butler J."/>
            <person name="Calixte N."/>
            <person name="Calvo S."/>
            <person name="Camarata J."/>
            <person name="Campo K."/>
            <person name="Chang J."/>
            <person name="Cheshatsang Y."/>
            <person name="Citroen M."/>
            <person name="Collymore A."/>
            <person name="Considine T."/>
            <person name="Cook A."/>
            <person name="Cooke P."/>
            <person name="Corum B."/>
            <person name="Cuomo C."/>
            <person name="David R."/>
            <person name="Dawoe T."/>
            <person name="Degray S."/>
            <person name="Dodge S."/>
            <person name="Dooley K."/>
            <person name="Dorje P."/>
            <person name="Dorjee K."/>
            <person name="Dorris L."/>
            <person name="Duffey N."/>
            <person name="Dupes A."/>
            <person name="Elkins T."/>
            <person name="Engels R."/>
            <person name="Erickson J."/>
            <person name="Farina A."/>
            <person name="Faro S."/>
            <person name="Ferreira P."/>
            <person name="Fischer H."/>
            <person name="Fitzgerald M."/>
            <person name="Foley K."/>
            <person name="Gage D."/>
            <person name="Galagan J."/>
            <person name="Gearin G."/>
            <person name="Gnerre S."/>
            <person name="Gnirke A."/>
            <person name="Goyette A."/>
            <person name="Graham J."/>
            <person name="Grandbois E."/>
            <person name="Gyaltsen K."/>
            <person name="Hafez N."/>
            <person name="Hagopian D."/>
            <person name="Hagos B."/>
            <person name="Hall J."/>
            <person name="Hatcher B."/>
            <person name="Heller A."/>
            <person name="Higgins H."/>
            <person name="Honan T."/>
            <person name="Horn A."/>
            <person name="Houde N."/>
            <person name="Hughes L."/>
            <person name="Hulme W."/>
            <person name="Husby E."/>
            <person name="Iliev I."/>
            <person name="Jaffe D."/>
            <person name="Jones C."/>
            <person name="Kamal M."/>
            <person name="Kamat A."/>
            <person name="Kamvysselis M."/>
            <person name="Karlsson E."/>
            <person name="Kells C."/>
            <person name="Kieu A."/>
            <person name="Kisner P."/>
            <person name="Kodira C."/>
            <person name="Kulbokas E."/>
            <person name="Labutti K."/>
            <person name="Lama D."/>
            <person name="Landers T."/>
            <person name="Leger J."/>
            <person name="Levine S."/>
            <person name="Lewis D."/>
            <person name="Lewis T."/>
            <person name="Lindblad-toh K."/>
            <person name="Liu X."/>
            <person name="Lokyitsang T."/>
            <person name="Lokyitsang Y."/>
            <person name="Lucien O."/>
            <person name="Lui A."/>
            <person name="Ma L.J."/>
            <person name="Mabbitt R."/>
            <person name="Macdonald J."/>
            <person name="Maclean C."/>
            <person name="Major J."/>
            <person name="Manning J."/>
            <person name="Marabella R."/>
            <person name="Maru K."/>
            <person name="Matthews C."/>
            <person name="Mauceli E."/>
            <person name="Mccarthy M."/>
            <person name="Mcdonough S."/>
            <person name="Mcghee T."/>
            <person name="Meldrim J."/>
            <person name="Meneus L."/>
            <person name="Mesirov J."/>
            <person name="Mihalev A."/>
            <person name="Mihova T."/>
            <person name="Mikkelsen T."/>
            <person name="Mlenga V."/>
            <person name="Moru K."/>
            <person name="Mozes J."/>
            <person name="Mulrain L."/>
            <person name="Munson G."/>
            <person name="Naylor J."/>
            <person name="Newes C."/>
            <person name="Nguyen C."/>
            <person name="Nguyen N."/>
            <person name="Nguyen T."/>
            <person name="Nicol R."/>
            <person name="Nielsen C."/>
            <person name="Nizzari M."/>
            <person name="Norbu C."/>
            <person name="Norbu N."/>
            <person name="O'donnell P."/>
            <person name="Okoawo O."/>
            <person name="O'leary S."/>
            <person name="Omotosho B."/>
            <person name="O'neill K."/>
            <person name="Osman S."/>
            <person name="Parker S."/>
            <person name="Perrin D."/>
            <person name="Phunkhang P."/>
            <person name="Piqani B."/>
            <person name="Purcell S."/>
            <person name="Rachupka T."/>
            <person name="Ramasamy U."/>
            <person name="Rameau R."/>
            <person name="Ray V."/>
            <person name="Raymond C."/>
            <person name="Retta R."/>
            <person name="Richardson S."/>
            <person name="Rise C."/>
            <person name="Rodriguez J."/>
            <person name="Rogers J."/>
            <person name="Rogov P."/>
            <person name="Rutman M."/>
            <person name="Schupbach R."/>
            <person name="Seaman C."/>
            <person name="Settipalli S."/>
            <person name="Sharpe T."/>
            <person name="Sheridan J."/>
            <person name="Sherpa N."/>
            <person name="Shi J."/>
            <person name="Smirnov S."/>
            <person name="Smith C."/>
            <person name="Sougnez C."/>
            <person name="Spencer B."/>
            <person name="Stalker J."/>
            <person name="Stange-thomann N."/>
            <person name="Stavropoulos S."/>
            <person name="Stetson K."/>
            <person name="Stone C."/>
            <person name="Stone S."/>
            <person name="Stubbs M."/>
            <person name="Talamas J."/>
            <person name="Tchuinga P."/>
            <person name="Tenzing P."/>
            <person name="Tesfaye S."/>
            <person name="Theodore J."/>
            <person name="Thoulutsang Y."/>
            <person name="Topham K."/>
            <person name="Towey S."/>
            <person name="Tsamla T."/>
            <person name="Tsomo N."/>
            <person name="Vallee D."/>
            <person name="Vassiliev H."/>
            <person name="Venkataraman V."/>
            <person name="Vinson J."/>
            <person name="Vo A."/>
            <person name="Wade C."/>
            <person name="Wang S."/>
            <person name="Wangchuk T."/>
            <person name="Wangdi T."/>
            <person name="Whittaker C."/>
            <person name="Wilkinson J."/>
            <person name="Wu Y."/>
            <person name="Wyman D."/>
            <person name="Yadav S."/>
            <person name="Yang S."/>
            <person name="Yang X."/>
            <person name="Yeager S."/>
            <person name="Yee E."/>
            <person name="Young G."/>
            <person name="Zainoun J."/>
            <person name="Zembeck L."/>
            <person name="Zimmer A."/>
            <person name="Zody M."/>
            <person name="Lander E."/>
        </authorList>
    </citation>
    <scope>NUCLEOTIDE SEQUENCE [LARGE SCALE GENOMIC DNA]</scope>
</reference>
<dbReference type="Proteomes" id="UP000007875">
    <property type="component" value="Unassembled WGS sequence"/>
</dbReference>